<protein>
    <submittedName>
        <fullName evidence="3">Uncharacterized protein</fullName>
    </submittedName>
</protein>
<keyword evidence="2" id="KW-1185">Reference proteome</keyword>
<dbReference type="GO" id="GO:0004185">
    <property type="term" value="F:serine-type carboxypeptidase activity"/>
    <property type="evidence" value="ECO:0007669"/>
    <property type="project" value="InterPro"/>
</dbReference>
<dbReference type="WBParaSite" id="Minc3s00188g07126">
    <property type="protein sequence ID" value="Minc3s00188g07126"/>
    <property type="gene ID" value="Minc3s00188g07126"/>
</dbReference>
<dbReference type="InterPro" id="IPR029058">
    <property type="entry name" value="AB_hydrolase_fold"/>
</dbReference>
<dbReference type="InterPro" id="IPR001563">
    <property type="entry name" value="Peptidase_S10"/>
</dbReference>
<comment type="similarity">
    <text evidence="1">Belongs to the peptidase S10 family.</text>
</comment>
<sequence>MPDVKKALHIPPILNNKWEVCSSNHFNKYTPIYEEMANFIKTILNANIRVIFYNGDLDMRCNMLMGQRFTEQLGYKCLINSYLVRRNFQSRV</sequence>
<name>A0A914KZB3_MELIC</name>
<reference evidence="3" key="1">
    <citation type="submission" date="2022-11" db="UniProtKB">
        <authorList>
            <consortium name="WormBaseParasite"/>
        </authorList>
    </citation>
    <scope>IDENTIFICATION</scope>
</reference>
<accession>A0A914KZB3</accession>
<dbReference type="Pfam" id="PF00450">
    <property type="entry name" value="Peptidase_S10"/>
    <property type="match status" value="1"/>
</dbReference>
<evidence type="ECO:0000256" key="1">
    <source>
        <dbReference type="ARBA" id="ARBA00009431"/>
    </source>
</evidence>
<proteinExistence type="inferred from homology"/>
<dbReference type="SUPFAM" id="SSF53474">
    <property type="entry name" value="alpha/beta-Hydrolases"/>
    <property type="match status" value="1"/>
</dbReference>
<dbReference type="GO" id="GO:0006508">
    <property type="term" value="P:proteolysis"/>
    <property type="evidence" value="ECO:0007669"/>
    <property type="project" value="InterPro"/>
</dbReference>
<evidence type="ECO:0000313" key="3">
    <source>
        <dbReference type="WBParaSite" id="Minc3s00188g07126"/>
    </source>
</evidence>
<evidence type="ECO:0000313" key="2">
    <source>
        <dbReference type="Proteomes" id="UP000887563"/>
    </source>
</evidence>
<dbReference type="Proteomes" id="UP000887563">
    <property type="component" value="Unplaced"/>
</dbReference>
<dbReference type="Gene3D" id="3.40.50.1820">
    <property type="entry name" value="alpha/beta hydrolase"/>
    <property type="match status" value="1"/>
</dbReference>
<organism evidence="2 3">
    <name type="scientific">Meloidogyne incognita</name>
    <name type="common">Southern root-knot nematode worm</name>
    <name type="synonym">Oxyuris incognita</name>
    <dbReference type="NCBI Taxonomy" id="6306"/>
    <lineage>
        <taxon>Eukaryota</taxon>
        <taxon>Metazoa</taxon>
        <taxon>Ecdysozoa</taxon>
        <taxon>Nematoda</taxon>
        <taxon>Chromadorea</taxon>
        <taxon>Rhabditida</taxon>
        <taxon>Tylenchina</taxon>
        <taxon>Tylenchomorpha</taxon>
        <taxon>Tylenchoidea</taxon>
        <taxon>Meloidogynidae</taxon>
        <taxon>Meloidogyninae</taxon>
        <taxon>Meloidogyne</taxon>
        <taxon>Meloidogyne incognita group</taxon>
    </lineage>
</organism>
<dbReference type="AlphaFoldDB" id="A0A914KZB3"/>